<dbReference type="SUPFAM" id="SSF52499">
    <property type="entry name" value="Isochorismatase-like hydrolases"/>
    <property type="match status" value="1"/>
</dbReference>
<dbReference type="Pfam" id="PF00857">
    <property type="entry name" value="Isochorismatase"/>
    <property type="match status" value="1"/>
</dbReference>
<dbReference type="CDD" id="cd01014">
    <property type="entry name" value="nicotinamidase_related"/>
    <property type="match status" value="1"/>
</dbReference>
<evidence type="ECO:0000313" key="3">
    <source>
        <dbReference type="EMBL" id="MBB3103199.1"/>
    </source>
</evidence>
<dbReference type="InterPro" id="IPR050272">
    <property type="entry name" value="Isochorismatase-like_hydrls"/>
</dbReference>
<dbReference type="RefSeq" id="WP_183166154.1">
    <property type="nucleotide sequence ID" value="NZ_JACHXI010000006.1"/>
</dbReference>
<reference evidence="3 4" key="1">
    <citation type="submission" date="2020-08" db="EMBL/GenBank/DDBJ databases">
        <title>Genomic Encyclopedia of Type Strains, Phase III (KMG-III): the genomes of soil and plant-associated and newly described type strains.</title>
        <authorList>
            <person name="Whitman W."/>
        </authorList>
    </citation>
    <scope>NUCLEOTIDE SEQUENCE [LARGE SCALE GENOMIC DNA]</scope>
    <source>
        <strain evidence="3 4">CECT 4462</strain>
    </source>
</reference>
<dbReference type="GO" id="GO:0016787">
    <property type="term" value="F:hydrolase activity"/>
    <property type="evidence" value="ECO:0007669"/>
    <property type="project" value="UniProtKB-KW"/>
</dbReference>
<comment type="caution">
    <text evidence="3">The sequence shown here is derived from an EMBL/GenBank/DDBJ whole genome shotgun (WGS) entry which is preliminary data.</text>
</comment>
<sequence>MQDSVLEKAALLIIDMQVAMYQGPDAPWRGAQVLENINTLIQRARLAQAPIFAAQHTGPQGSPAERGSPGWTLLPGLALETSEDRVFEKHKPSCFADTALHDMLGAAGITHLLIAGMKTQYCVDTTCRAAAELGYRPVLIADAHTCMDAGGLSAEAIVRHHNLTLAGPFARLLTTAEVRFR</sequence>
<evidence type="ECO:0000313" key="4">
    <source>
        <dbReference type="Proteomes" id="UP000549250"/>
    </source>
</evidence>
<dbReference type="EMBL" id="JACHXI010000006">
    <property type="protein sequence ID" value="MBB3103199.1"/>
    <property type="molecule type" value="Genomic_DNA"/>
</dbReference>
<dbReference type="InterPro" id="IPR036380">
    <property type="entry name" value="Isochorismatase-like_sf"/>
</dbReference>
<name>A0A839T2I7_AZOMA</name>
<dbReference type="InterPro" id="IPR000868">
    <property type="entry name" value="Isochorismatase-like_dom"/>
</dbReference>
<dbReference type="AlphaFoldDB" id="A0A839T2I7"/>
<keyword evidence="4" id="KW-1185">Reference proteome</keyword>
<feature type="domain" description="Isochorismatase-like" evidence="2">
    <location>
        <begin position="9"/>
        <end position="176"/>
    </location>
</feature>
<keyword evidence="1" id="KW-0378">Hydrolase</keyword>
<protein>
    <submittedName>
        <fullName evidence="3">Nicotinamidase-related amidase</fullName>
    </submittedName>
</protein>
<dbReference type="PANTHER" id="PTHR43540">
    <property type="entry name" value="PEROXYUREIDOACRYLATE/UREIDOACRYLATE AMIDOHYDROLASE-RELATED"/>
    <property type="match status" value="1"/>
</dbReference>
<dbReference type="Gene3D" id="3.40.50.850">
    <property type="entry name" value="Isochorismatase-like"/>
    <property type="match status" value="1"/>
</dbReference>
<accession>A0A839T2I7</accession>
<organism evidence="3 4">
    <name type="scientific">Azomonas macrocytogenes</name>
    <name type="common">Azotobacter macrocytogenes</name>
    <dbReference type="NCBI Taxonomy" id="69962"/>
    <lineage>
        <taxon>Bacteria</taxon>
        <taxon>Pseudomonadati</taxon>
        <taxon>Pseudomonadota</taxon>
        <taxon>Gammaproteobacteria</taxon>
        <taxon>Pseudomonadales</taxon>
        <taxon>Pseudomonadaceae</taxon>
        <taxon>Azomonas</taxon>
    </lineage>
</organism>
<proteinExistence type="predicted"/>
<evidence type="ECO:0000256" key="1">
    <source>
        <dbReference type="ARBA" id="ARBA00022801"/>
    </source>
</evidence>
<dbReference type="PANTHER" id="PTHR43540:SF14">
    <property type="entry name" value="ISOCHORISMATASE"/>
    <property type="match status" value="1"/>
</dbReference>
<dbReference type="Proteomes" id="UP000549250">
    <property type="component" value="Unassembled WGS sequence"/>
</dbReference>
<evidence type="ECO:0000259" key="2">
    <source>
        <dbReference type="Pfam" id="PF00857"/>
    </source>
</evidence>
<gene>
    <name evidence="3" type="ORF">FHR87_001594</name>
</gene>